<evidence type="ECO:0000313" key="4">
    <source>
        <dbReference type="Proteomes" id="UP000659654"/>
    </source>
</evidence>
<dbReference type="AlphaFoldDB" id="A0A1I7SRP5"/>
<dbReference type="Proteomes" id="UP000582659">
    <property type="component" value="Unassembled WGS sequence"/>
</dbReference>
<feature type="region of interest" description="Disordered" evidence="1">
    <location>
        <begin position="1"/>
        <end position="109"/>
    </location>
</feature>
<reference evidence="5" key="1">
    <citation type="submission" date="2016-11" db="UniProtKB">
        <authorList>
            <consortium name="WormBaseParasite"/>
        </authorList>
    </citation>
    <scope>IDENTIFICATION</scope>
</reference>
<accession>A0A1I7SRP5</accession>
<dbReference type="WBParaSite" id="BXY_1571100.1">
    <property type="protein sequence ID" value="BXY_1571100.1"/>
    <property type="gene ID" value="BXY_1571100"/>
</dbReference>
<dbReference type="EMBL" id="CAJFDI010000002">
    <property type="protein sequence ID" value="CAD5217918.1"/>
    <property type="molecule type" value="Genomic_DNA"/>
</dbReference>
<evidence type="ECO:0000313" key="2">
    <source>
        <dbReference type="EMBL" id="CAD5217918.1"/>
    </source>
</evidence>
<keyword evidence="4" id="KW-1185">Reference proteome</keyword>
<organism evidence="3 5">
    <name type="scientific">Bursaphelenchus xylophilus</name>
    <name type="common">Pinewood nematode worm</name>
    <name type="synonym">Aphelenchoides xylophilus</name>
    <dbReference type="NCBI Taxonomy" id="6326"/>
    <lineage>
        <taxon>Eukaryota</taxon>
        <taxon>Metazoa</taxon>
        <taxon>Ecdysozoa</taxon>
        <taxon>Nematoda</taxon>
        <taxon>Chromadorea</taxon>
        <taxon>Rhabditida</taxon>
        <taxon>Tylenchina</taxon>
        <taxon>Tylenchomorpha</taxon>
        <taxon>Aphelenchoidea</taxon>
        <taxon>Aphelenchoididae</taxon>
        <taxon>Bursaphelenchus</taxon>
    </lineage>
</organism>
<name>A0A1I7SRP5_BURXY</name>
<dbReference type="Proteomes" id="UP000095284">
    <property type="component" value="Unplaced"/>
</dbReference>
<proteinExistence type="predicted"/>
<evidence type="ECO:0000313" key="5">
    <source>
        <dbReference type="WBParaSite" id="BXY_1571100.1"/>
    </source>
</evidence>
<gene>
    <name evidence="2" type="ORF">BXYJ_LOCUS5311</name>
</gene>
<evidence type="ECO:0000256" key="1">
    <source>
        <dbReference type="SAM" id="MobiDB-lite"/>
    </source>
</evidence>
<evidence type="ECO:0000313" key="3">
    <source>
        <dbReference type="Proteomes" id="UP000095284"/>
    </source>
</evidence>
<dbReference type="Proteomes" id="UP000659654">
    <property type="component" value="Unassembled WGS sequence"/>
</dbReference>
<dbReference type="EMBL" id="CAJFCV020000002">
    <property type="protein sequence ID" value="CAG9102032.1"/>
    <property type="molecule type" value="Genomic_DNA"/>
</dbReference>
<reference evidence="2" key="2">
    <citation type="submission" date="2020-09" db="EMBL/GenBank/DDBJ databases">
        <authorList>
            <person name="Kikuchi T."/>
        </authorList>
    </citation>
    <scope>NUCLEOTIDE SEQUENCE</scope>
    <source>
        <strain evidence="2">Ka4C1</strain>
    </source>
</reference>
<sequence length="151" mass="16212">MNHCEGQELEVDHRDSKRPRILAPAIPTKPLYAPKKPTSESKKARRSRIRRSAGGPLRLSQPEVRYGELGVQPGQLAAGLTDQAGPGRKRNPNASSDIAPSAPGIPGGPGVAVDNLVECPLTPAKPKKEPLSYSCRWRLIGSFGFITLSTL</sequence>
<protein>
    <submittedName>
        <fullName evidence="2">(pine wood nematode) hypothetical protein</fullName>
    </submittedName>
</protein>